<dbReference type="KEGG" id="shg:Sph21_2511"/>
<proteinExistence type="predicted"/>
<dbReference type="AlphaFoldDB" id="F4CEW1"/>
<dbReference type="HOGENOM" id="CLU_107594_0_0_10"/>
<dbReference type="STRING" id="743722.Sph21_2511"/>
<dbReference type="EMBL" id="CP002584">
    <property type="protein sequence ID" value="ADZ79062.1"/>
    <property type="molecule type" value="Genomic_DNA"/>
</dbReference>
<evidence type="ECO:0008006" key="2">
    <source>
        <dbReference type="Google" id="ProtNLM"/>
    </source>
</evidence>
<dbReference type="Gene3D" id="2.60.40.2970">
    <property type="match status" value="1"/>
</dbReference>
<accession>F4CEW1</accession>
<organism evidence="1">
    <name type="scientific">Sphingobacterium sp. (strain 21)</name>
    <dbReference type="NCBI Taxonomy" id="743722"/>
    <lineage>
        <taxon>Bacteria</taxon>
        <taxon>Pseudomonadati</taxon>
        <taxon>Bacteroidota</taxon>
        <taxon>Sphingobacteriia</taxon>
        <taxon>Sphingobacteriales</taxon>
        <taxon>Sphingobacteriaceae</taxon>
        <taxon>Sphingobacterium</taxon>
    </lineage>
</organism>
<sequence length="224" mass="24885">MHFLTNSSASLPDCIVIRPSFPLTHNFVYVLVQELVVNLKNLPLWYMMKKFSICYSLLVTGLLLTFTQCQQNATKQGEEPESLRAKQAESMMDGDTTLVAVLEIDSVVRLSDSLPIVFKVYNPTKDTLRFTQYHTPFEGFISNFLTITNTQGTEVPYLGAMAKRVMPPPAESYCTVAPSTSDSIRFSIMKGYGITQPGTYTIQYNAGNVSGMANGEPVVVRVVE</sequence>
<reference evidence="1" key="1">
    <citation type="submission" date="2011-03" db="EMBL/GenBank/DDBJ databases">
        <title>Complete sequence of Sphingobacterium sp. 21.</title>
        <authorList>
            <consortium name="US DOE Joint Genome Institute"/>
            <person name="Lucas S."/>
            <person name="Copeland A."/>
            <person name="Lapidus A."/>
            <person name="Cheng J.-F."/>
            <person name="Goodwin L."/>
            <person name="Pitluck S."/>
            <person name="Davenport K."/>
            <person name="Detter J.C."/>
            <person name="Han C."/>
            <person name="Tapia R."/>
            <person name="Land M."/>
            <person name="Hauser L."/>
            <person name="Kyrpides N."/>
            <person name="Ivanova N."/>
            <person name="Ovchinnikova G."/>
            <person name="Pagani I."/>
            <person name="Siebers A.K."/>
            <person name="Allgaier M."/>
            <person name="Thelen M.P."/>
            <person name="Hugenholtz P."/>
            <person name="Woyke T."/>
        </authorList>
    </citation>
    <scope>NUCLEOTIDE SEQUENCE</scope>
    <source>
        <strain evidence="1">21</strain>
    </source>
</reference>
<gene>
    <name evidence="1" type="ordered locus">Sph21_2511</name>
</gene>
<dbReference type="PATRIC" id="fig|743722.3.peg.2689"/>
<name>F4CEW1_SPHS2</name>
<evidence type="ECO:0000313" key="1">
    <source>
        <dbReference type="EMBL" id="ADZ79062.1"/>
    </source>
</evidence>
<protein>
    <recommendedName>
        <fullName evidence="2">Intracellular proteinase inhibitor BsuPI domain-containing protein</fullName>
    </recommendedName>
</protein>